<dbReference type="RefSeq" id="WP_396947615.1">
    <property type="nucleotide sequence ID" value="NZ_JBIRXV010000002.1"/>
</dbReference>
<evidence type="ECO:0000313" key="3">
    <source>
        <dbReference type="Proteomes" id="UP001611450"/>
    </source>
</evidence>
<feature type="region of interest" description="Disordered" evidence="1">
    <location>
        <begin position="1"/>
        <end position="22"/>
    </location>
</feature>
<protein>
    <submittedName>
        <fullName evidence="2">Uncharacterized protein</fullName>
    </submittedName>
</protein>
<evidence type="ECO:0000313" key="2">
    <source>
        <dbReference type="EMBL" id="MFI2321727.1"/>
    </source>
</evidence>
<dbReference type="Proteomes" id="UP001611450">
    <property type="component" value="Unassembled WGS sequence"/>
</dbReference>
<comment type="caution">
    <text evidence="2">The sequence shown here is derived from an EMBL/GenBank/DDBJ whole genome shotgun (WGS) entry which is preliminary data.</text>
</comment>
<feature type="compositionally biased region" description="Basic and acidic residues" evidence="1">
    <location>
        <begin position="1"/>
        <end position="16"/>
    </location>
</feature>
<reference evidence="2 3" key="1">
    <citation type="submission" date="2024-10" db="EMBL/GenBank/DDBJ databases">
        <title>The Natural Products Discovery Center: Release of the First 8490 Sequenced Strains for Exploring Actinobacteria Biosynthetic Diversity.</title>
        <authorList>
            <person name="Kalkreuter E."/>
            <person name="Kautsar S.A."/>
            <person name="Yang D."/>
            <person name="Bader C.D."/>
            <person name="Teijaro C.N."/>
            <person name="Fluegel L."/>
            <person name="Davis C.M."/>
            <person name="Simpson J.R."/>
            <person name="Lauterbach L."/>
            <person name="Steele A.D."/>
            <person name="Gui C."/>
            <person name="Meng S."/>
            <person name="Li G."/>
            <person name="Viehrig K."/>
            <person name="Ye F."/>
            <person name="Su P."/>
            <person name="Kiefer A.F."/>
            <person name="Nichols A."/>
            <person name="Cepeda A.J."/>
            <person name="Yan W."/>
            <person name="Fan B."/>
            <person name="Jiang Y."/>
            <person name="Adhikari A."/>
            <person name="Zheng C.-J."/>
            <person name="Schuster L."/>
            <person name="Cowan T.M."/>
            <person name="Smanski M.J."/>
            <person name="Chevrette M.G."/>
            <person name="De Carvalho L.P.S."/>
            <person name="Shen B."/>
        </authorList>
    </citation>
    <scope>NUCLEOTIDE SEQUENCE [LARGE SCALE GENOMIC DNA]</scope>
    <source>
        <strain evidence="2 3">NPDC019626</strain>
    </source>
</reference>
<organism evidence="2 3">
    <name type="scientific">Nocardia beijingensis</name>
    <dbReference type="NCBI Taxonomy" id="95162"/>
    <lineage>
        <taxon>Bacteria</taxon>
        <taxon>Bacillati</taxon>
        <taxon>Actinomycetota</taxon>
        <taxon>Actinomycetes</taxon>
        <taxon>Mycobacteriales</taxon>
        <taxon>Nocardiaceae</taxon>
        <taxon>Nocardia</taxon>
    </lineage>
</organism>
<gene>
    <name evidence="2" type="ORF">ACH47G_14675</name>
</gene>
<sequence length="70" mass="7907">MEISHVEQRGLRDNGRAADPTAGCVGHRGDRFIYTYANGWQDEMLPRYRDAGPTHPLYVAPELAESTLFE</sequence>
<accession>A0ABW7WJ08</accession>
<dbReference type="EMBL" id="JBIRXV010000002">
    <property type="protein sequence ID" value="MFI2321727.1"/>
    <property type="molecule type" value="Genomic_DNA"/>
</dbReference>
<name>A0ABW7WJ08_9NOCA</name>
<proteinExistence type="predicted"/>
<keyword evidence="3" id="KW-1185">Reference proteome</keyword>
<evidence type="ECO:0000256" key="1">
    <source>
        <dbReference type="SAM" id="MobiDB-lite"/>
    </source>
</evidence>